<dbReference type="InterPro" id="IPR002823">
    <property type="entry name" value="DUF112_TM"/>
</dbReference>
<feature type="transmembrane region" description="Helical" evidence="1">
    <location>
        <begin position="143"/>
        <end position="163"/>
    </location>
</feature>
<feature type="transmembrane region" description="Helical" evidence="1">
    <location>
        <begin position="388"/>
        <end position="405"/>
    </location>
</feature>
<dbReference type="Proteomes" id="UP000189796">
    <property type="component" value="Chromosome I"/>
</dbReference>
<protein>
    <submittedName>
        <fullName evidence="3">Putative tricarboxylic transport membrane protein</fullName>
    </submittedName>
</protein>
<dbReference type="AlphaFoldDB" id="A0A1M5RSQ5"/>
<feature type="transmembrane region" description="Helical" evidence="1">
    <location>
        <begin position="111"/>
        <end position="137"/>
    </location>
</feature>
<name>A0A1M5RSQ5_9BRAD</name>
<keyword evidence="1" id="KW-1133">Transmembrane helix</keyword>
<dbReference type="OrthoDB" id="7323395at2"/>
<reference evidence="3 4" key="1">
    <citation type="submission" date="2016-11" db="EMBL/GenBank/DDBJ databases">
        <authorList>
            <person name="Jaros S."/>
            <person name="Januszkiewicz K."/>
            <person name="Wedrychowicz H."/>
        </authorList>
    </citation>
    <scope>NUCLEOTIDE SEQUENCE [LARGE SCALE GENOMIC DNA]</scope>
    <source>
        <strain evidence="3 4">GAS138</strain>
    </source>
</reference>
<feature type="transmembrane region" description="Helical" evidence="1">
    <location>
        <begin position="433"/>
        <end position="450"/>
    </location>
</feature>
<evidence type="ECO:0000259" key="2">
    <source>
        <dbReference type="Pfam" id="PF01970"/>
    </source>
</evidence>
<evidence type="ECO:0000256" key="1">
    <source>
        <dbReference type="SAM" id="Phobius"/>
    </source>
</evidence>
<dbReference type="PANTHER" id="PTHR35342">
    <property type="entry name" value="TRICARBOXYLIC TRANSPORT PROTEIN"/>
    <property type="match status" value="1"/>
</dbReference>
<keyword evidence="1" id="KW-0812">Transmembrane</keyword>
<accession>A0A1M5RSQ5</accession>
<dbReference type="PANTHER" id="PTHR35342:SF5">
    <property type="entry name" value="TRICARBOXYLIC TRANSPORT PROTEIN"/>
    <property type="match status" value="1"/>
</dbReference>
<dbReference type="Pfam" id="PF01970">
    <property type="entry name" value="TctA"/>
    <property type="match status" value="1"/>
</dbReference>
<feature type="transmembrane region" description="Helical" evidence="1">
    <location>
        <begin position="318"/>
        <end position="342"/>
    </location>
</feature>
<dbReference type="RefSeq" id="WP_079603157.1">
    <property type="nucleotide sequence ID" value="NZ_LT670817.1"/>
</dbReference>
<keyword evidence="1" id="KW-0472">Membrane</keyword>
<feature type="transmembrane region" description="Helical" evidence="1">
    <location>
        <begin position="170"/>
        <end position="191"/>
    </location>
</feature>
<feature type="transmembrane region" description="Helical" evidence="1">
    <location>
        <begin position="465"/>
        <end position="485"/>
    </location>
</feature>
<evidence type="ECO:0000313" key="4">
    <source>
        <dbReference type="Proteomes" id="UP000189796"/>
    </source>
</evidence>
<proteinExistence type="predicted"/>
<gene>
    <name evidence="3" type="ORF">SAMN05443248_4347</name>
</gene>
<sequence>MLNGLSQLGHAYLSILNVASLSFGLGGALLGIMVGCLPGLSATLCIALLTTLTIKLPPNDAILILICSYVGTLYGGSRTAILLNIPGTAANAASCADGHALALRGEAGRAIGIATSGAFSGTLFGVLCLAAFTPVLAEVSLSFGAYEFFWLALLGVAMSGSIVGNDPLKGWLMGVLGLFVAQIGQEGLYAYDRFTFGWSQLSGGISLIPALIGAFGFAEVLTTLADPVGRKVVEMQDSVLPRFREVAQYWRTVLRSGVIGVLTGLMPGVGEDAGAWMSYAAAKAVSKEREQFGKGSIDGLMAAETGDMASIPGHIIPALALGIPGSAPSAVLMAAMIIHGIQPGPMLMIQHPQFIYDVVAMTSLATVSILVFGLFLIRPLLLVLRVKLHVLMPIIFVLCTVGAFAGASRLFDVYCMMAIGIGAFLLRRRGYQMAPFVLGLVLGGLLDKSLRRGLVLSDGSLEPFFTRPISLGLATVTIFILLLYIPAFKAGASSLAGAVSGWIRHLIFRSV</sequence>
<evidence type="ECO:0000313" key="3">
    <source>
        <dbReference type="EMBL" id="SHH29276.1"/>
    </source>
</evidence>
<dbReference type="EMBL" id="LT670817">
    <property type="protein sequence ID" value="SHH29276.1"/>
    <property type="molecule type" value="Genomic_DNA"/>
</dbReference>
<organism evidence="3 4">
    <name type="scientific">Bradyrhizobium erythrophlei</name>
    <dbReference type="NCBI Taxonomy" id="1437360"/>
    <lineage>
        <taxon>Bacteria</taxon>
        <taxon>Pseudomonadati</taxon>
        <taxon>Pseudomonadota</taxon>
        <taxon>Alphaproteobacteria</taxon>
        <taxon>Hyphomicrobiales</taxon>
        <taxon>Nitrobacteraceae</taxon>
        <taxon>Bradyrhizobium</taxon>
    </lineage>
</organism>
<feature type="domain" description="DUF112" evidence="2">
    <location>
        <begin position="23"/>
        <end position="438"/>
    </location>
</feature>
<feature type="transmembrane region" description="Helical" evidence="1">
    <location>
        <begin position="20"/>
        <end position="49"/>
    </location>
</feature>
<feature type="transmembrane region" description="Helical" evidence="1">
    <location>
        <begin position="203"/>
        <end position="225"/>
    </location>
</feature>
<feature type="transmembrane region" description="Helical" evidence="1">
    <location>
        <begin position="354"/>
        <end position="376"/>
    </location>
</feature>